<keyword evidence="5" id="KW-1133">Transmembrane helix</keyword>
<evidence type="ECO:0000256" key="1">
    <source>
        <dbReference type="ARBA" id="ARBA00004167"/>
    </source>
</evidence>
<evidence type="ECO:0000313" key="9">
    <source>
        <dbReference type="EMBL" id="KAL3827288.1"/>
    </source>
</evidence>
<keyword evidence="4" id="KW-0653">Protein transport</keyword>
<keyword evidence="6" id="KW-0811">Translocation</keyword>
<name>A0ABD3SS61_9STRA</name>
<gene>
    <name evidence="9" type="ORF">ACHAXA_005034</name>
</gene>
<feature type="compositionally biased region" description="Basic residues" evidence="8">
    <location>
        <begin position="76"/>
        <end position="87"/>
    </location>
</feature>
<feature type="region of interest" description="Disordered" evidence="8">
    <location>
        <begin position="169"/>
        <end position="211"/>
    </location>
</feature>
<comment type="subcellular location">
    <subcellularLocation>
        <location evidence="1">Membrane</location>
        <topology evidence="1">Single-pass membrane protein</topology>
    </subcellularLocation>
</comment>
<keyword evidence="2" id="KW-0813">Transport</keyword>
<comment type="caution">
    <text evidence="9">The sequence shown here is derived from an EMBL/GenBank/DDBJ whole genome shotgun (WGS) entry which is preliminary data.</text>
</comment>
<dbReference type="AlphaFoldDB" id="A0ABD3SS61"/>
<feature type="compositionally biased region" description="Basic and acidic residues" evidence="8">
    <location>
        <begin position="202"/>
        <end position="211"/>
    </location>
</feature>
<evidence type="ECO:0000256" key="7">
    <source>
        <dbReference type="ARBA" id="ARBA00023136"/>
    </source>
</evidence>
<sequence length="211" mass="22865">MTMKSLYIRLPQLLLVVFILSTISSSKLSAIVIGRHAFASAFLHLPIITTSNKSPPSSRRAIIPTTTTHLPSVPPRLRRGLGRHRSSTSHPSFVGRTTARASATSATRLHSLLGLGPAEVGIVLVAGLLVVGPSRILECARCAGELTGKSVGGMENEWTRGIGSIPEEFRRGLEEGEIDARGRKARRMDDVDDDDDDNDELNYDRGRMIGD</sequence>
<keyword evidence="3" id="KW-0812">Transmembrane</keyword>
<dbReference type="Pfam" id="PF02416">
    <property type="entry name" value="TatA_B_E"/>
    <property type="match status" value="1"/>
</dbReference>
<dbReference type="EMBL" id="JALLPB020000005">
    <property type="protein sequence ID" value="KAL3827288.1"/>
    <property type="molecule type" value="Genomic_DNA"/>
</dbReference>
<evidence type="ECO:0000256" key="4">
    <source>
        <dbReference type="ARBA" id="ARBA00022927"/>
    </source>
</evidence>
<proteinExistence type="predicted"/>
<evidence type="ECO:0000313" key="10">
    <source>
        <dbReference type="Proteomes" id="UP001530377"/>
    </source>
</evidence>
<evidence type="ECO:0000256" key="6">
    <source>
        <dbReference type="ARBA" id="ARBA00023010"/>
    </source>
</evidence>
<reference evidence="9 10" key="1">
    <citation type="submission" date="2024-10" db="EMBL/GenBank/DDBJ databases">
        <title>Updated reference genomes for cyclostephanoid diatoms.</title>
        <authorList>
            <person name="Roberts W.R."/>
            <person name="Alverson A.J."/>
        </authorList>
    </citation>
    <scope>NUCLEOTIDE SEQUENCE [LARGE SCALE GENOMIC DNA]</scope>
    <source>
        <strain evidence="9 10">AJA228-03</strain>
    </source>
</reference>
<dbReference type="Proteomes" id="UP001530377">
    <property type="component" value="Unassembled WGS sequence"/>
</dbReference>
<feature type="compositionally biased region" description="Acidic residues" evidence="8">
    <location>
        <begin position="190"/>
        <end position="201"/>
    </location>
</feature>
<evidence type="ECO:0000256" key="5">
    <source>
        <dbReference type="ARBA" id="ARBA00022989"/>
    </source>
</evidence>
<evidence type="ECO:0000256" key="2">
    <source>
        <dbReference type="ARBA" id="ARBA00022448"/>
    </source>
</evidence>
<organism evidence="9 10">
    <name type="scientific">Cyclostephanos tholiformis</name>
    <dbReference type="NCBI Taxonomy" id="382380"/>
    <lineage>
        <taxon>Eukaryota</taxon>
        <taxon>Sar</taxon>
        <taxon>Stramenopiles</taxon>
        <taxon>Ochrophyta</taxon>
        <taxon>Bacillariophyta</taxon>
        <taxon>Coscinodiscophyceae</taxon>
        <taxon>Thalassiosirophycidae</taxon>
        <taxon>Stephanodiscales</taxon>
        <taxon>Stephanodiscaceae</taxon>
        <taxon>Cyclostephanos</taxon>
    </lineage>
</organism>
<dbReference type="InterPro" id="IPR003369">
    <property type="entry name" value="TatA/B/E"/>
</dbReference>
<keyword evidence="10" id="KW-1185">Reference proteome</keyword>
<evidence type="ECO:0000256" key="8">
    <source>
        <dbReference type="SAM" id="MobiDB-lite"/>
    </source>
</evidence>
<protein>
    <submittedName>
        <fullName evidence="9">Uncharacterized protein</fullName>
    </submittedName>
</protein>
<keyword evidence="7" id="KW-0472">Membrane</keyword>
<accession>A0ABD3SS61</accession>
<feature type="compositionally biased region" description="Basic and acidic residues" evidence="8">
    <location>
        <begin position="169"/>
        <end position="182"/>
    </location>
</feature>
<evidence type="ECO:0000256" key="3">
    <source>
        <dbReference type="ARBA" id="ARBA00022692"/>
    </source>
</evidence>
<feature type="region of interest" description="Disordered" evidence="8">
    <location>
        <begin position="67"/>
        <end position="100"/>
    </location>
</feature>